<evidence type="ECO:0000313" key="1">
    <source>
        <dbReference type="EMBL" id="PAB54642.1"/>
    </source>
</evidence>
<dbReference type="Pfam" id="PF13743">
    <property type="entry name" value="Thioredoxin_5"/>
    <property type="match status" value="1"/>
</dbReference>
<protein>
    <submittedName>
        <fullName evidence="1">Dithiol-disulfide isomerase</fullName>
    </submittedName>
</protein>
<reference evidence="1 2" key="1">
    <citation type="submission" date="2017-05" db="EMBL/GenBank/DDBJ databases">
        <title>Lactobacillus johnsonii from commercial turkeys.</title>
        <authorList>
            <person name="Johnson T.J."/>
            <person name="Youmans B."/>
        </authorList>
    </citation>
    <scope>NUCLEOTIDE SEQUENCE [LARGE SCALE GENOMIC DNA]</scope>
    <source>
        <strain evidence="1 2">UMNLJ114</strain>
    </source>
</reference>
<dbReference type="GO" id="GO:0016853">
    <property type="term" value="F:isomerase activity"/>
    <property type="evidence" value="ECO:0007669"/>
    <property type="project" value="UniProtKB-KW"/>
</dbReference>
<sequence length="232" mass="26484">MPGNIKNKTNFFSFHSFSDTVFMNLDGGNNKMFEIFFFVNPIGINCYQNEQEIIAAVSGYNKNISYHFIPMTTMNTIRNDIKARHLSLNNVEVFNTFSQSAYNATKDYHTLKLIVGNKKARQYIINLQHAINDMNKTYSPELVIEILDSLNVSIKSFKKNRESNYIKLSMDKDLKLVDDLNVVTTPTTIIFNYDDDRGDSGMMIEGCANREEIEAAIIGDKQTSSDNSLRLL</sequence>
<name>A0A267M5E9_LACJH</name>
<dbReference type="Proteomes" id="UP000216008">
    <property type="component" value="Unassembled WGS sequence"/>
</dbReference>
<dbReference type="SUPFAM" id="SSF52833">
    <property type="entry name" value="Thioredoxin-like"/>
    <property type="match status" value="1"/>
</dbReference>
<dbReference type="InterPro" id="IPR036249">
    <property type="entry name" value="Thioredoxin-like_sf"/>
</dbReference>
<accession>A0A267M5E9</accession>
<evidence type="ECO:0000313" key="2">
    <source>
        <dbReference type="Proteomes" id="UP000216008"/>
    </source>
</evidence>
<proteinExistence type="predicted"/>
<dbReference type="Gene3D" id="3.40.30.10">
    <property type="entry name" value="Glutaredoxin"/>
    <property type="match status" value="1"/>
</dbReference>
<dbReference type="AlphaFoldDB" id="A0A267M5E9"/>
<gene>
    <name evidence="1" type="ORF">A3Q24_07345</name>
</gene>
<keyword evidence="1" id="KW-0413">Isomerase</keyword>
<comment type="caution">
    <text evidence="1">The sequence shown here is derived from an EMBL/GenBank/DDBJ whole genome shotgun (WGS) entry which is preliminary data.</text>
</comment>
<organism evidence="1 2">
    <name type="scientific">Lactobacillus johnsonii</name>
    <dbReference type="NCBI Taxonomy" id="33959"/>
    <lineage>
        <taxon>Bacteria</taxon>
        <taxon>Bacillati</taxon>
        <taxon>Bacillota</taxon>
        <taxon>Bacilli</taxon>
        <taxon>Lactobacillales</taxon>
        <taxon>Lactobacillaceae</taxon>
        <taxon>Lactobacillus</taxon>
    </lineage>
</organism>
<dbReference type="EMBL" id="NIBD01000035">
    <property type="protein sequence ID" value="PAB54642.1"/>
    <property type="molecule type" value="Genomic_DNA"/>
</dbReference>